<organism evidence="2 3">
    <name type="scientific">Parnassius mnemosyne</name>
    <name type="common">clouded apollo</name>
    <dbReference type="NCBI Taxonomy" id="213953"/>
    <lineage>
        <taxon>Eukaryota</taxon>
        <taxon>Metazoa</taxon>
        <taxon>Ecdysozoa</taxon>
        <taxon>Arthropoda</taxon>
        <taxon>Hexapoda</taxon>
        <taxon>Insecta</taxon>
        <taxon>Pterygota</taxon>
        <taxon>Neoptera</taxon>
        <taxon>Endopterygota</taxon>
        <taxon>Lepidoptera</taxon>
        <taxon>Glossata</taxon>
        <taxon>Ditrysia</taxon>
        <taxon>Papilionoidea</taxon>
        <taxon>Papilionidae</taxon>
        <taxon>Parnassiinae</taxon>
        <taxon>Parnassini</taxon>
        <taxon>Parnassius</taxon>
        <taxon>Driopa</taxon>
    </lineage>
</organism>
<feature type="region of interest" description="Disordered" evidence="1">
    <location>
        <begin position="1262"/>
        <end position="1285"/>
    </location>
</feature>
<comment type="caution">
    <text evidence="2">The sequence shown here is derived from an EMBL/GenBank/DDBJ whole genome shotgun (WGS) entry which is preliminary data.</text>
</comment>
<feature type="compositionally biased region" description="Basic and acidic residues" evidence="1">
    <location>
        <begin position="223"/>
        <end position="236"/>
    </location>
</feature>
<feature type="compositionally biased region" description="Acidic residues" evidence="1">
    <location>
        <begin position="684"/>
        <end position="703"/>
    </location>
</feature>
<feature type="compositionally biased region" description="Basic and acidic residues" evidence="1">
    <location>
        <begin position="1426"/>
        <end position="1439"/>
    </location>
</feature>
<feature type="region of interest" description="Disordered" evidence="1">
    <location>
        <begin position="1502"/>
        <end position="1530"/>
    </location>
</feature>
<feature type="region of interest" description="Disordered" evidence="1">
    <location>
        <begin position="482"/>
        <end position="562"/>
    </location>
</feature>
<feature type="compositionally biased region" description="Basic and acidic residues" evidence="1">
    <location>
        <begin position="1517"/>
        <end position="1527"/>
    </location>
</feature>
<feature type="region of interest" description="Disordered" evidence="1">
    <location>
        <begin position="1585"/>
        <end position="1613"/>
    </location>
</feature>
<feature type="compositionally biased region" description="Basic and acidic residues" evidence="1">
    <location>
        <begin position="483"/>
        <end position="492"/>
    </location>
</feature>
<feature type="compositionally biased region" description="Basic and acidic residues" evidence="1">
    <location>
        <begin position="774"/>
        <end position="792"/>
    </location>
</feature>
<feature type="region of interest" description="Disordered" evidence="1">
    <location>
        <begin position="1067"/>
        <end position="1127"/>
    </location>
</feature>
<feature type="compositionally biased region" description="Polar residues" evidence="1">
    <location>
        <begin position="1011"/>
        <end position="1020"/>
    </location>
</feature>
<evidence type="ECO:0000313" key="3">
    <source>
        <dbReference type="Proteomes" id="UP001314205"/>
    </source>
</evidence>
<feature type="compositionally biased region" description="Acidic residues" evidence="1">
    <location>
        <begin position="720"/>
        <end position="729"/>
    </location>
</feature>
<feature type="compositionally biased region" description="Basic and acidic residues" evidence="1">
    <location>
        <begin position="824"/>
        <end position="833"/>
    </location>
</feature>
<feature type="compositionally biased region" description="Polar residues" evidence="1">
    <location>
        <begin position="611"/>
        <end position="648"/>
    </location>
</feature>
<feature type="compositionally biased region" description="Polar residues" evidence="1">
    <location>
        <begin position="115"/>
        <end position="131"/>
    </location>
</feature>
<feature type="compositionally biased region" description="Basic and acidic residues" evidence="1">
    <location>
        <begin position="1039"/>
        <end position="1051"/>
    </location>
</feature>
<feature type="region of interest" description="Disordered" evidence="1">
    <location>
        <begin position="181"/>
        <end position="257"/>
    </location>
</feature>
<feature type="compositionally biased region" description="Polar residues" evidence="1">
    <location>
        <begin position="1591"/>
        <end position="1613"/>
    </location>
</feature>
<feature type="compositionally biased region" description="Basic residues" evidence="1">
    <location>
        <begin position="191"/>
        <end position="205"/>
    </location>
</feature>
<feature type="compositionally biased region" description="Basic and acidic residues" evidence="1">
    <location>
        <begin position="1074"/>
        <end position="1083"/>
    </location>
</feature>
<dbReference type="Proteomes" id="UP001314205">
    <property type="component" value="Unassembled WGS sequence"/>
</dbReference>
<proteinExistence type="predicted"/>
<feature type="compositionally biased region" description="Basic and acidic residues" evidence="1">
    <location>
        <begin position="1112"/>
        <end position="1122"/>
    </location>
</feature>
<feature type="region of interest" description="Disordered" evidence="1">
    <location>
        <begin position="1426"/>
        <end position="1479"/>
    </location>
</feature>
<keyword evidence="3" id="KW-1185">Reference proteome</keyword>
<feature type="compositionally biased region" description="Polar residues" evidence="1">
    <location>
        <begin position="243"/>
        <end position="257"/>
    </location>
</feature>
<feature type="region of interest" description="Disordered" evidence="1">
    <location>
        <begin position="376"/>
        <end position="405"/>
    </location>
</feature>
<feature type="region of interest" description="Disordered" evidence="1">
    <location>
        <begin position="974"/>
        <end position="1051"/>
    </location>
</feature>
<accession>A0AAV1MCI1</accession>
<dbReference type="EMBL" id="CAVLGL010000159">
    <property type="protein sequence ID" value="CAK1604437.1"/>
    <property type="molecule type" value="Genomic_DNA"/>
</dbReference>
<feature type="compositionally biased region" description="Basic and acidic residues" evidence="1">
    <location>
        <begin position="916"/>
        <end position="926"/>
    </location>
</feature>
<evidence type="ECO:0000313" key="2">
    <source>
        <dbReference type="EMBL" id="CAK1604437.1"/>
    </source>
</evidence>
<feature type="region of interest" description="Disordered" evidence="1">
    <location>
        <begin position="104"/>
        <end position="148"/>
    </location>
</feature>
<feature type="region of interest" description="Disordered" evidence="1">
    <location>
        <begin position="604"/>
        <end position="836"/>
    </location>
</feature>
<feature type="region of interest" description="Disordered" evidence="1">
    <location>
        <begin position="1169"/>
        <end position="1190"/>
    </location>
</feature>
<name>A0AAV1MCI1_9NEOP</name>
<sequence>MDEEVEVKAPVTRLRRRMSVEQFDDGKLSPAPATPTKKRGGRKLAKPELDLIDENVETNLKNSTRKSIVKDIVDTVEEKPITPSRRSTRIKSNTSIVSDTVQHFESPRAKRATRRTSQVGSDNEISLTPVRQTRRTRKDSTSSVEKQVEATSAIIKNTTQIPEIICEEPESVNKTSNSELINLDNENKKQSPVRKSPRLLNKKSKSSNSFVPDDKNSSSVEGNKSDNHNTSEHNNDNTEGPIVSSTENTDNTIASNSEIKISDKHRLSLSSTNLIQDLDTNPKKISSHINKSLSEAQKLNKVQSKRHRTKSWTAITTASVPNEGFYSDNENVKKKHKDSIYDVIKNNILNGSGDNSKLNKDKCIESNINKLNSSEINVKSSKSMKKKESDNGMSNKLNSNEGENNLTNNQDIENIGQITNLFQKDPSSNIQTMIVMEDSDSNSIHMNIHQENNEDQCVPVVDDQLEDRSYKKADYTLSKSFQNKKEDSKDSNDVIANDTCEPMDVDETLPDSLQHKESEMQSKLVLNSSQDSNFKNNLNSSNTKRKSFNLSTSQNLEKSDKENKSTLILSQLKDISSTGNNTLKSPQISNNKCLSKSSNILDTTQEDTKVNKNQSLNYLTSTPLQQRTGTSDQGNNKSKNIFDSNISKENVKTSKKNVSGQPSTEDSNSERESTSNENHVLLDNEAEEASDDYESGDSQDDEERQYQIDNEILEKGETLTSEDELTNDSDYEKDSFIVSSDEEDNELLSGSGDDLSMSDKELKMTNKSKKKYNERKLKEQKQASREMFEARHKLNLSSSSKKSSKVKKNTRQRLESSQSEDDIVGPKKNERYRLNSSANDYAIKSDTDGSICRRENKKRGLSESLCNENVLEEKEITICEEITNNISDPLGAQIKSKPNTPVKESNNSFGFINTDLIKDTPCEKNTSHSRSLKSKDPLEDSDDNSSNLSSTEENIAQNYENMLNELKIQTSNHSLNMDKNPKMKSNPKIPIVENLNLTQSKKSKTKSSQSGDTPNTNKLSTKMVKGKSTDNLDLCQKPKPSEKLKQTKKANEQSIVDQLNITQINEKLTRGGRKKDMSDRSKAIENSNSDDSSDSIDLKLLFSEDSTNSGDLNKENRRKTGESLEDFIPLKKTQGKTDIRAINQEDYIGGYDIGDTDIKPNNKSLLDENVLKNKKPKALPENEEECNNEKREETPFFVDTFGTHSDSSANEDKKANIKINSTSQANNASSADDSEDDAAPLEMSYMKEKSVIREYNLSKQEDNIIGEPDNAAKKSKANTPQSENKKVRKMSLSHNLSQLEKTIDKSLTKTPETVGKKNKMSGSFNVSNLESIFSLVKENSSSNDRSINKTPSSEIKKIKKLSESYVSDCEDVSASVEANTKEVINKSVTKTPKSEKKKKRSLSESLKKCDENFSEANNTKKVLFRKDKIDSQSEGESEKNTFVTNEPTEIMLTNEGDTKSNNNASDACSKKRKRKSSLKTTLELALKDETCDDNSKITNKSVLSQNKKRKISQSTEDTNKQNQDTEKPNISAMAQNTSITINKNAKQDVDESNVHEIVDSSKILNTSRVSKKSKKKLKNCHTETQLKDPGTEQNVNTESCKQNTLHRGQSKNQDVLETVISKLKIDKNKKRKHRDDDDDANKALKVLKENSFDQIHIPRLPHSLLNQLEDKPNKENLAAKKHKAISTTEFVVEETKKRKNKPSNYLEESIYINENDSPEAKQQRGILKKPKVLPFIPTATTSNSGYTTNFKVNIVPQEIKFVAQSNNITSFKNDYLYSKKIKRLGTYELYKRNRNIKISKF</sequence>
<gene>
    <name evidence="2" type="ORF">PARMNEM_LOCUS22653</name>
</gene>
<feature type="region of interest" description="Disordered" evidence="1">
    <location>
        <begin position="17"/>
        <end position="43"/>
    </location>
</feature>
<reference evidence="2 3" key="1">
    <citation type="submission" date="2023-11" db="EMBL/GenBank/DDBJ databases">
        <authorList>
            <person name="Hedman E."/>
            <person name="Englund M."/>
            <person name="Stromberg M."/>
            <person name="Nyberg Akerstrom W."/>
            <person name="Nylinder S."/>
            <person name="Jareborg N."/>
            <person name="Kallberg Y."/>
            <person name="Kronander E."/>
        </authorList>
    </citation>
    <scope>NUCLEOTIDE SEQUENCE [LARGE SCALE GENOMIC DNA]</scope>
</reference>
<feature type="compositionally biased region" description="Basic residues" evidence="1">
    <location>
        <begin position="802"/>
        <end position="811"/>
    </location>
</feature>
<evidence type="ECO:0008006" key="4">
    <source>
        <dbReference type="Google" id="ProtNLM"/>
    </source>
</evidence>
<protein>
    <recommendedName>
        <fullName evidence="4">Protein slender lobes</fullName>
    </recommendedName>
</protein>
<evidence type="ECO:0000256" key="1">
    <source>
        <dbReference type="SAM" id="MobiDB-lite"/>
    </source>
</evidence>
<feature type="compositionally biased region" description="Polar residues" evidence="1">
    <location>
        <begin position="524"/>
        <end position="556"/>
    </location>
</feature>
<feature type="compositionally biased region" description="Polar residues" evidence="1">
    <location>
        <begin position="896"/>
        <end position="911"/>
    </location>
</feature>
<feature type="region of interest" description="Disordered" evidence="1">
    <location>
        <begin position="889"/>
        <end position="951"/>
    </location>
</feature>